<evidence type="ECO:0000256" key="4">
    <source>
        <dbReference type="SAM" id="MobiDB-lite"/>
    </source>
</evidence>
<dbReference type="GO" id="GO:0003677">
    <property type="term" value="F:DNA binding"/>
    <property type="evidence" value="ECO:0007669"/>
    <property type="project" value="UniProtKB-KW"/>
</dbReference>
<dbReference type="InterPro" id="IPR008920">
    <property type="entry name" value="TF_FadR/GntR_C"/>
</dbReference>
<dbReference type="InterPro" id="IPR036390">
    <property type="entry name" value="WH_DNA-bd_sf"/>
</dbReference>
<dbReference type="SUPFAM" id="SSF48008">
    <property type="entry name" value="GntR ligand-binding domain-like"/>
    <property type="match status" value="1"/>
</dbReference>
<dbReference type="EMBL" id="MKIP01000054">
    <property type="protein sequence ID" value="OLP58866.1"/>
    <property type="molecule type" value="Genomic_DNA"/>
</dbReference>
<evidence type="ECO:0000259" key="5">
    <source>
        <dbReference type="PROSITE" id="PS50949"/>
    </source>
</evidence>
<reference evidence="6 7" key="1">
    <citation type="submission" date="2016-09" db="EMBL/GenBank/DDBJ databases">
        <title>Rhizobium sp. nov., a novel species isolated from the rice rhizosphere.</title>
        <authorList>
            <person name="Zhao J."/>
            <person name="Zhang X."/>
        </authorList>
    </citation>
    <scope>NUCLEOTIDE SEQUENCE [LARGE SCALE GENOMIC DNA]</scope>
    <source>
        <strain evidence="6 7">1.7048</strain>
    </source>
</reference>
<dbReference type="AlphaFoldDB" id="A0A1Q9ATW7"/>
<dbReference type="InterPro" id="IPR000524">
    <property type="entry name" value="Tscrpt_reg_HTH_GntR"/>
</dbReference>
<evidence type="ECO:0000256" key="2">
    <source>
        <dbReference type="ARBA" id="ARBA00023125"/>
    </source>
</evidence>
<gene>
    <name evidence="6" type="ORF">BJF93_22795</name>
</gene>
<keyword evidence="1" id="KW-0805">Transcription regulation</keyword>
<dbReference type="SUPFAM" id="SSF46785">
    <property type="entry name" value="Winged helix' DNA-binding domain"/>
    <property type="match status" value="1"/>
</dbReference>
<comment type="caution">
    <text evidence="6">The sequence shown here is derived from an EMBL/GenBank/DDBJ whole genome shotgun (WGS) entry which is preliminary data.</text>
</comment>
<dbReference type="PANTHER" id="PTHR43537">
    <property type="entry name" value="TRANSCRIPTIONAL REGULATOR, GNTR FAMILY"/>
    <property type="match status" value="1"/>
</dbReference>
<evidence type="ECO:0000313" key="6">
    <source>
        <dbReference type="EMBL" id="OLP58866.1"/>
    </source>
</evidence>
<evidence type="ECO:0000256" key="3">
    <source>
        <dbReference type="ARBA" id="ARBA00023163"/>
    </source>
</evidence>
<evidence type="ECO:0000313" key="7">
    <source>
        <dbReference type="Proteomes" id="UP000186364"/>
    </source>
</evidence>
<dbReference type="PROSITE" id="PS50949">
    <property type="entry name" value="HTH_GNTR"/>
    <property type="match status" value="1"/>
</dbReference>
<feature type="compositionally biased region" description="Basic and acidic residues" evidence="4">
    <location>
        <begin position="1"/>
        <end position="12"/>
    </location>
</feature>
<sequence>MERGGSMEKGEHTAPAPTRRPRVKASITRALAADICDGVFAAGDLLPRENDLGQRYGVSRTVIREALKVLESKGFVVGRSRIGTRVCARGDWKILDPQVLDWIGERIVDFDLVSAILEARRTIEPVAAELAAARASVQEIADLDAAWQRMRDGEGDLLAFTEADVAFHAGLLKASHNRVFSELSGVIEAALRFSLKLSNAAVATHEEALDVHRQLVEALRLRDGAAARQCSQRMLDLAERDLTGGHRRPSDGPA</sequence>
<evidence type="ECO:0000256" key="1">
    <source>
        <dbReference type="ARBA" id="ARBA00023015"/>
    </source>
</evidence>
<protein>
    <submittedName>
        <fullName evidence="6">GntR family transcriptional regulator</fullName>
    </submittedName>
</protein>
<dbReference type="Gene3D" id="1.20.120.530">
    <property type="entry name" value="GntR ligand-binding domain-like"/>
    <property type="match status" value="1"/>
</dbReference>
<organism evidence="6 7">
    <name type="scientific">Xaviernesmea oryzae</name>
    <dbReference type="NCBI Taxonomy" id="464029"/>
    <lineage>
        <taxon>Bacteria</taxon>
        <taxon>Pseudomonadati</taxon>
        <taxon>Pseudomonadota</taxon>
        <taxon>Alphaproteobacteria</taxon>
        <taxon>Hyphomicrobiales</taxon>
        <taxon>Rhizobiaceae</taxon>
        <taxon>Rhizobium/Agrobacterium group</taxon>
        <taxon>Xaviernesmea</taxon>
    </lineage>
</organism>
<dbReference type="SMART" id="SM00895">
    <property type="entry name" value="FCD"/>
    <property type="match status" value="1"/>
</dbReference>
<dbReference type="PANTHER" id="PTHR43537:SF44">
    <property type="entry name" value="GNTR FAMILY REGULATORY PROTEIN"/>
    <property type="match status" value="1"/>
</dbReference>
<dbReference type="PRINTS" id="PR00035">
    <property type="entry name" value="HTHGNTR"/>
</dbReference>
<dbReference type="InterPro" id="IPR011711">
    <property type="entry name" value="GntR_C"/>
</dbReference>
<dbReference type="Proteomes" id="UP000186364">
    <property type="component" value="Unassembled WGS sequence"/>
</dbReference>
<dbReference type="Pfam" id="PF07729">
    <property type="entry name" value="FCD"/>
    <property type="match status" value="1"/>
</dbReference>
<dbReference type="SMART" id="SM00345">
    <property type="entry name" value="HTH_GNTR"/>
    <property type="match status" value="1"/>
</dbReference>
<name>A0A1Q9ATW7_9HYPH</name>
<feature type="domain" description="HTH gntR-type" evidence="5">
    <location>
        <begin position="21"/>
        <end position="89"/>
    </location>
</feature>
<dbReference type="GO" id="GO:0003700">
    <property type="term" value="F:DNA-binding transcription factor activity"/>
    <property type="evidence" value="ECO:0007669"/>
    <property type="project" value="InterPro"/>
</dbReference>
<feature type="region of interest" description="Disordered" evidence="4">
    <location>
        <begin position="1"/>
        <end position="22"/>
    </location>
</feature>
<dbReference type="CDD" id="cd07377">
    <property type="entry name" value="WHTH_GntR"/>
    <property type="match status" value="1"/>
</dbReference>
<dbReference type="InterPro" id="IPR036388">
    <property type="entry name" value="WH-like_DNA-bd_sf"/>
</dbReference>
<dbReference type="Gene3D" id="1.10.10.10">
    <property type="entry name" value="Winged helix-like DNA-binding domain superfamily/Winged helix DNA-binding domain"/>
    <property type="match status" value="1"/>
</dbReference>
<accession>A0A1Q9ATW7</accession>
<keyword evidence="7" id="KW-1185">Reference proteome</keyword>
<proteinExistence type="predicted"/>
<keyword evidence="2" id="KW-0238">DNA-binding</keyword>
<dbReference type="Pfam" id="PF00392">
    <property type="entry name" value="GntR"/>
    <property type="match status" value="1"/>
</dbReference>
<keyword evidence="3" id="KW-0804">Transcription</keyword>